<keyword evidence="3 11" id="KW-0813">Transport</keyword>
<dbReference type="Pfam" id="PF02932">
    <property type="entry name" value="Neur_chan_memb"/>
    <property type="match status" value="1"/>
</dbReference>
<evidence type="ECO:0000256" key="6">
    <source>
        <dbReference type="ARBA" id="ARBA00022729"/>
    </source>
</evidence>
<dbReference type="PRINTS" id="PR00252">
    <property type="entry name" value="NRIONCHANNEL"/>
</dbReference>
<evidence type="ECO:0000256" key="4">
    <source>
        <dbReference type="ARBA" id="ARBA00022475"/>
    </source>
</evidence>
<feature type="transmembrane region" description="Helical" evidence="11">
    <location>
        <begin position="12"/>
        <end position="33"/>
    </location>
</feature>
<evidence type="ECO:0000259" key="12">
    <source>
        <dbReference type="Pfam" id="PF02931"/>
    </source>
</evidence>
<dbReference type="Gene3D" id="1.20.58.390">
    <property type="entry name" value="Neurotransmitter-gated ion-channel transmembrane domain"/>
    <property type="match status" value="1"/>
</dbReference>
<dbReference type="PRINTS" id="PR00253">
    <property type="entry name" value="GABAARECEPTR"/>
</dbReference>
<dbReference type="InterPro" id="IPR036734">
    <property type="entry name" value="Neur_chan_lig-bd_sf"/>
</dbReference>
<dbReference type="SUPFAM" id="SSF63712">
    <property type="entry name" value="Nicotinic receptor ligand binding domain-like"/>
    <property type="match status" value="1"/>
</dbReference>
<dbReference type="GO" id="GO:0005230">
    <property type="term" value="F:extracellular ligand-gated monoatomic ion channel activity"/>
    <property type="evidence" value="ECO:0007669"/>
    <property type="project" value="InterPro"/>
</dbReference>
<keyword evidence="5 11" id="KW-0812">Transmembrane</keyword>
<evidence type="ECO:0000256" key="1">
    <source>
        <dbReference type="ARBA" id="ARBA00004141"/>
    </source>
</evidence>
<evidence type="ECO:0000256" key="8">
    <source>
        <dbReference type="ARBA" id="ARBA00023065"/>
    </source>
</evidence>
<evidence type="ECO:0000256" key="5">
    <source>
        <dbReference type="ARBA" id="ARBA00022692"/>
    </source>
</evidence>
<dbReference type="NCBIfam" id="TIGR00860">
    <property type="entry name" value="LIC"/>
    <property type="match status" value="1"/>
</dbReference>
<dbReference type="Gene3D" id="2.70.170.10">
    <property type="entry name" value="Neurotransmitter-gated ion-channel ligand-binding domain"/>
    <property type="match status" value="1"/>
</dbReference>
<evidence type="ECO:0000313" key="14">
    <source>
        <dbReference type="EMBL" id="KAJ8029470.1"/>
    </source>
</evidence>
<keyword evidence="14" id="KW-0675">Receptor</keyword>
<dbReference type="GO" id="GO:0004888">
    <property type="term" value="F:transmembrane signaling receptor activity"/>
    <property type="evidence" value="ECO:0007669"/>
    <property type="project" value="InterPro"/>
</dbReference>
<dbReference type="InterPro" id="IPR006201">
    <property type="entry name" value="Neur_channel"/>
</dbReference>
<keyword evidence="7 11" id="KW-1133">Transmembrane helix</keyword>
<feature type="domain" description="Neurotransmitter-gated ion-channel transmembrane" evidence="13">
    <location>
        <begin position="258"/>
        <end position="345"/>
    </location>
</feature>
<evidence type="ECO:0000256" key="7">
    <source>
        <dbReference type="ARBA" id="ARBA00022989"/>
    </source>
</evidence>
<evidence type="ECO:0000256" key="10">
    <source>
        <dbReference type="ARBA" id="ARBA00023303"/>
    </source>
</evidence>
<dbReference type="GO" id="GO:0005886">
    <property type="term" value="C:plasma membrane"/>
    <property type="evidence" value="ECO:0007669"/>
    <property type="project" value="UniProtKB-SubCell"/>
</dbReference>
<accession>A0A9Q1BMQ3</accession>
<keyword evidence="4" id="KW-1003">Cell membrane</keyword>
<organism evidence="14 15">
    <name type="scientific">Holothuria leucospilota</name>
    <name type="common">Black long sea cucumber</name>
    <name type="synonym">Mertensiothuria leucospilota</name>
    <dbReference type="NCBI Taxonomy" id="206669"/>
    <lineage>
        <taxon>Eukaryota</taxon>
        <taxon>Metazoa</taxon>
        <taxon>Echinodermata</taxon>
        <taxon>Eleutherozoa</taxon>
        <taxon>Echinozoa</taxon>
        <taxon>Holothuroidea</taxon>
        <taxon>Aspidochirotacea</taxon>
        <taxon>Aspidochirotida</taxon>
        <taxon>Holothuriidae</taxon>
        <taxon>Holothuria</taxon>
    </lineage>
</organism>
<comment type="subcellular location">
    <subcellularLocation>
        <location evidence="2">Cell membrane</location>
    </subcellularLocation>
    <subcellularLocation>
        <location evidence="1">Membrane</location>
        <topology evidence="1">Multi-pass membrane protein</topology>
    </subcellularLocation>
</comment>
<keyword evidence="6" id="KW-0732">Signal</keyword>
<dbReference type="Proteomes" id="UP001152320">
    <property type="component" value="Chromosome 14"/>
</dbReference>
<dbReference type="InterPro" id="IPR018000">
    <property type="entry name" value="Neurotransmitter_ion_chnl_CS"/>
</dbReference>
<feature type="transmembrane region" description="Helical" evidence="11">
    <location>
        <begin position="427"/>
        <end position="447"/>
    </location>
</feature>
<dbReference type="InterPro" id="IPR006029">
    <property type="entry name" value="Neurotrans-gated_channel_TM"/>
</dbReference>
<sequence length="477" mass="54761">MANVLQYCQLTIASVQLVVISVSVGLAVGQTFSKVERNIQAERETFHLFEELLYHYDKRIRPFFGTEYPVEVTVSVGIVSFESVSDVNLDFTVNTYLIQSWVDPRLRYNSSIHLPPTSHFVDNLWIPDLIFLNAKKAELHTVTTKNRVVEILSDGTVYLIQRLQLVIACAMDLRNFPMDQQRCPIDLESFEYTSEDLIFRFHRPPAFAFENSSKVPQFKVKGASCQNCSKPSAIGIISCIRLEFFFKRQVDYYFLHAYIPSFMLVTLSWLSFWIDVRSAPARVALGITTTLSMLTTSNGVRQDLPRFAYVKSIDIWFATNFSFVISALLEYALVHYIAVQRPTFKHLRASGTDGIQTNEDSQSEQAAHNGICLTRMVRSDFNDSNYSTSGQNVSKDQEEAEYLSKRKTQPISGDAIFRYGWGQKIDALCRVFFPATYFLFLLCYFLYSYEAYEIPEFSMEDLEDAFFNDTFGKNLSK</sequence>
<keyword evidence="10 11" id="KW-0407">Ion channel</keyword>
<dbReference type="OrthoDB" id="407674at2759"/>
<reference evidence="14" key="1">
    <citation type="submission" date="2021-10" db="EMBL/GenBank/DDBJ databases">
        <title>Tropical sea cucumber genome reveals ecological adaptation and Cuvierian tubules defense mechanism.</title>
        <authorList>
            <person name="Chen T."/>
        </authorList>
    </citation>
    <scope>NUCLEOTIDE SEQUENCE</scope>
    <source>
        <strain evidence="14">Nanhai2018</strain>
        <tissue evidence="14">Muscle</tissue>
    </source>
</reference>
<evidence type="ECO:0000256" key="2">
    <source>
        <dbReference type="ARBA" id="ARBA00004236"/>
    </source>
</evidence>
<protein>
    <submittedName>
        <fullName evidence="14">Glycine receptor subunit alphaZ1</fullName>
    </submittedName>
</protein>
<dbReference type="AlphaFoldDB" id="A0A9Q1BMQ3"/>
<name>A0A9Q1BMQ3_HOLLE</name>
<keyword evidence="8 11" id="KW-0406">Ion transport</keyword>
<dbReference type="InterPro" id="IPR006202">
    <property type="entry name" value="Neur_chan_lig-bd"/>
</dbReference>
<evidence type="ECO:0000256" key="3">
    <source>
        <dbReference type="ARBA" id="ARBA00022448"/>
    </source>
</evidence>
<feature type="domain" description="Neurotransmitter-gated ion-channel ligand-binding" evidence="12">
    <location>
        <begin position="47"/>
        <end position="222"/>
    </location>
</feature>
<dbReference type="PROSITE" id="PS00236">
    <property type="entry name" value="NEUROTR_ION_CHANNEL"/>
    <property type="match status" value="1"/>
</dbReference>
<keyword evidence="9 11" id="KW-0472">Membrane</keyword>
<evidence type="ECO:0000256" key="9">
    <source>
        <dbReference type="ARBA" id="ARBA00023136"/>
    </source>
</evidence>
<dbReference type="InterPro" id="IPR006028">
    <property type="entry name" value="GABAA/Glycine_rcpt"/>
</dbReference>
<dbReference type="InterPro" id="IPR038050">
    <property type="entry name" value="Neuro_actylchol_rec"/>
</dbReference>
<dbReference type="SUPFAM" id="SSF90112">
    <property type="entry name" value="Neurotransmitter-gated ion-channel transmembrane pore"/>
    <property type="match status" value="1"/>
</dbReference>
<feature type="transmembrane region" description="Helical" evidence="11">
    <location>
        <begin position="252"/>
        <end position="274"/>
    </location>
</feature>
<evidence type="ECO:0000256" key="11">
    <source>
        <dbReference type="RuleBase" id="RU000687"/>
    </source>
</evidence>
<dbReference type="PANTHER" id="PTHR18945">
    <property type="entry name" value="NEUROTRANSMITTER GATED ION CHANNEL"/>
    <property type="match status" value="1"/>
</dbReference>
<comment type="similarity">
    <text evidence="11">Belongs to the ligand-gated ion channel (TC 1.A.9) family.</text>
</comment>
<gene>
    <name evidence="14" type="ORF">HOLleu_28870</name>
</gene>
<proteinExistence type="inferred from homology"/>
<dbReference type="CDD" id="cd19049">
    <property type="entry name" value="LGIC_TM_anion"/>
    <property type="match status" value="1"/>
</dbReference>
<comment type="caution">
    <text evidence="14">The sequence shown here is derived from an EMBL/GenBank/DDBJ whole genome shotgun (WGS) entry which is preliminary data.</text>
</comment>
<dbReference type="EMBL" id="JAIZAY010000014">
    <property type="protein sequence ID" value="KAJ8029470.1"/>
    <property type="molecule type" value="Genomic_DNA"/>
</dbReference>
<feature type="transmembrane region" description="Helical" evidence="11">
    <location>
        <begin position="315"/>
        <end position="338"/>
    </location>
</feature>
<dbReference type="InterPro" id="IPR036719">
    <property type="entry name" value="Neuro-gated_channel_TM_sf"/>
</dbReference>
<evidence type="ECO:0000259" key="13">
    <source>
        <dbReference type="Pfam" id="PF02932"/>
    </source>
</evidence>
<dbReference type="Pfam" id="PF02931">
    <property type="entry name" value="Neur_chan_LBD"/>
    <property type="match status" value="1"/>
</dbReference>
<evidence type="ECO:0000313" key="15">
    <source>
        <dbReference type="Proteomes" id="UP001152320"/>
    </source>
</evidence>
<keyword evidence="15" id="KW-1185">Reference proteome</keyword>